<proteinExistence type="predicted"/>
<keyword evidence="2" id="KW-1185">Reference proteome</keyword>
<dbReference type="AlphaFoldDB" id="A0A1I4ZUW1"/>
<dbReference type="OrthoDB" id="981624at2"/>
<dbReference type="Proteomes" id="UP000199153">
    <property type="component" value="Unassembled WGS sequence"/>
</dbReference>
<dbReference type="STRING" id="287099.SAMN05660413_01543"/>
<accession>A0A1I4ZUW1</accession>
<organism evidence="1 2">
    <name type="scientific">Salegentibacter flavus</name>
    <dbReference type="NCBI Taxonomy" id="287099"/>
    <lineage>
        <taxon>Bacteria</taxon>
        <taxon>Pseudomonadati</taxon>
        <taxon>Bacteroidota</taxon>
        <taxon>Flavobacteriia</taxon>
        <taxon>Flavobacteriales</taxon>
        <taxon>Flavobacteriaceae</taxon>
        <taxon>Salegentibacter</taxon>
    </lineage>
</organism>
<protein>
    <recommendedName>
        <fullName evidence="3">HNH endonuclease</fullName>
    </recommendedName>
</protein>
<evidence type="ECO:0000313" key="1">
    <source>
        <dbReference type="EMBL" id="SFN54024.1"/>
    </source>
</evidence>
<dbReference type="RefSeq" id="WP_093407932.1">
    <property type="nucleotide sequence ID" value="NZ_FOVL01000007.1"/>
</dbReference>
<name>A0A1I4ZUW1_9FLAO</name>
<sequence length="344" mass="40551">MKNCKLCKKNTADKTGSHIVPHFLMKRIINEVGTRERDKELGFKITPETTGSFFGKAVLPEKLEEIYGEVTDELIEKNDIEDIVDNYFCTSCEKRFSVIENKYAKTLEKSTKIDQNYISEKRPLLGFLFWSSIVWRLSVQNNSGFKLKIKEENKLRRILDKYLAIKTQDLQPKLSDPDLANIGYKIIRSPYFSDKYSTWLHWSPEFQRPYSFIIDEYLVFFYFKKTHLNGMVQNFYDSEKFKKNAIFNTPFCEETVYGIAHDNYNVICKRLAHFAASKRNEYLRFSLDIVHQKLSGNREQMPSRYKEEIMRRIANSEEKLGRKGTTEEFIKITKDTITELSINT</sequence>
<evidence type="ECO:0000313" key="2">
    <source>
        <dbReference type="Proteomes" id="UP000199153"/>
    </source>
</evidence>
<reference evidence="1 2" key="1">
    <citation type="submission" date="2016-10" db="EMBL/GenBank/DDBJ databases">
        <authorList>
            <person name="de Groot N.N."/>
        </authorList>
    </citation>
    <scope>NUCLEOTIDE SEQUENCE [LARGE SCALE GENOMIC DNA]</scope>
    <source>
        <strain evidence="1 2">DSM 17794</strain>
    </source>
</reference>
<dbReference type="EMBL" id="FOVL01000007">
    <property type="protein sequence ID" value="SFN54024.1"/>
    <property type="molecule type" value="Genomic_DNA"/>
</dbReference>
<evidence type="ECO:0008006" key="3">
    <source>
        <dbReference type="Google" id="ProtNLM"/>
    </source>
</evidence>
<gene>
    <name evidence="1" type="ORF">SAMN05660413_01543</name>
</gene>